<name>A0A1J5FKS7_9BACT</name>
<dbReference type="AlphaFoldDB" id="A0A1J5FKS7"/>
<comment type="caution">
    <text evidence="2">The sequence shown here is derived from an EMBL/GenBank/DDBJ whole genome shotgun (WGS) entry which is preliminary data.</text>
</comment>
<feature type="transmembrane region" description="Helical" evidence="1">
    <location>
        <begin position="67"/>
        <end position="90"/>
    </location>
</feature>
<evidence type="ECO:0000256" key="1">
    <source>
        <dbReference type="SAM" id="Phobius"/>
    </source>
</evidence>
<sequence>MSNNTQIINSSFLTLSQIYLNTAGNILEQMIKNGNQWALVFDGKEFNSEDKMWNKYSEATKWSDFKIIIPALFLFFHGLELLSKCFLFLADNT</sequence>
<dbReference type="Proteomes" id="UP000183922">
    <property type="component" value="Unassembled WGS sequence"/>
</dbReference>
<dbReference type="EMBL" id="MNYR01000040">
    <property type="protein sequence ID" value="OIP55600.1"/>
    <property type="molecule type" value="Genomic_DNA"/>
</dbReference>
<evidence type="ECO:0000313" key="3">
    <source>
        <dbReference type="Proteomes" id="UP000183922"/>
    </source>
</evidence>
<gene>
    <name evidence="2" type="ORF">AUK13_02640</name>
</gene>
<evidence type="ECO:0000313" key="2">
    <source>
        <dbReference type="EMBL" id="OIP55600.1"/>
    </source>
</evidence>
<reference evidence="2 3" key="1">
    <citation type="journal article" date="2016" name="Environ. Microbiol.">
        <title>Genomic resolution of a cold subsurface aquifer community provides metabolic insights for novel microbes adapted to high CO concentrations.</title>
        <authorList>
            <person name="Probst A.J."/>
            <person name="Castelle C.J."/>
            <person name="Singh A."/>
            <person name="Brown C.T."/>
            <person name="Anantharaman K."/>
            <person name="Sharon I."/>
            <person name="Hug L.A."/>
            <person name="Burstein D."/>
            <person name="Emerson J.B."/>
            <person name="Thomas B.C."/>
            <person name="Banfield J.F."/>
        </authorList>
    </citation>
    <scope>NUCLEOTIDE SEQUENCE [LARGE SCALE GENOMIC DNA]</scope>
    <source>
        <strain evidence="2">CG2_30_39_24</strain>
    </source>
</reference>
<keyword evidence="1" id="KW-0812">Transmembrane</keyword>
<accession>A0A1J5FKS7</accession>
<keyword evidence="1" id="KW-0472">Membrane</keyword>
<keyword evidence="1" id="KW-1133">Transmembrane helix</keyword>
<proteinExistence type="predicted"/>
<protein>
    <submittedName>
        <fullName evidence="2">Uncharacterized protein</fullName>
    </submittedName>
</protein>
<organism evidence="2 3">
    <name type="scientific">Candidatus Kuenenbacteria bacterium CG2_30_39_24</name>
    <dbReference type="NCBI Taxonomy" id="1805236"/>
    <lineage>
        <taxon>Bacteria</taxon>
        <taxon>Candidatus Kueneniibacteriota</taxon>
    </lineage>
</organism>